<name>A0ABW6DDU7_9BACT</name>
<comment type="caution">
    <text evidence="1">The sequence shown here is derived from an EMBL/GenBank/DDBJ whole genome shotgun (WGS) entry which is preliminary data.</text>
</comment>
<organism evidence="1 2">
    <name type="scientific">Aquirufa avitistagni</name>
    <dbReference type="NCBI Taxonomy" id="3104728"/>
    <lineage>
        <taxon>Bacteria</taxon>
        <taxon>Pseudomonadati</taxon>
        <taxon>Bacteroidota</taxon>
        <taxon>Cytophagia</taxon>
        <taxon>Cytophagales</taxon>
        <taxon>Flectobacillaceae</taxon>
        <taxon>Aquirufa</taxon>
    </lineage>
</organism>
<evidence type="ECO:0000313" key="2">
    <source>
        <dbReference type="Proteomes" id="UP001598138"/>
    </source>
</evidence>
<proteinExistence type="predicted"/>
<dbReference type="RefSeq" id="WP_377982782.1">
    <property type="nucleotide sequence ID" value="NZ_JBBKXZ010000001.1"/>
</dbReference>
<reference evidence="1 2" key="1">
    <citation type="submission" date="2024-03" db="EMBL/GenBank/DDBJ databases">
        <title>Aquirufa genome sequencing.</title>
        <authorList>
            <person name="Pitt A."/>
            <person name="Hahn M.W."/>
        </authorList>
    </citation>
    <scope>NUCLEOTIDE SEQUENCE [LARGE SCALE GENOMIC DNA]</scope>
    <source>
        <strain evidence="1 2">OSTEICH-129V</strain>
    </source>
</reference>
<keyword evidence="2" id="KW-1185">Reference proteome</keyword>
<evidence type="ECO:0000313" key="1">
    <source>
        <dbReference type="EMBL" id="MFD3393904.1"/>
    </source>
</evidence>
<dbReference type="EMBL" id="JBBKXZ010000001">
    <property type="protein sequence ID" value="MFD3393904.1"/>
    <property type="molecule type" value="Genomic_DNA"/>
</dbReference>
<dbReference type="Proteomes" id="UP001598138">
    <property type="component" value="Unassembled WGS sequence"/>
</dbReference>
<accession>A0ABW6DDU7</accession>
<sequence>MLNRLRFNWKAQTAHGLHSPFVFALYTEVIDPIYQKSPQDIESALIHGIGNYLKLAEGQLHVVDLNQVNESMLPDIEALFQDSANLIICLHPHAGTHSNEFWRRLYQNPAVIHSIELFEMGILSLRPTAPKQHFWLKKS</sequence>
<protein>
    <submittedName>
        <fullName evidence="1">Uncharacterized protein</fullName>
    </submittedName>
</protein>
<gene>
    <name evidence="1" type="ORF">U0R10_04665</name>
</gene>